<sequence>MKMRLSYAVLLLWLMTIIGFVWYWSSKDRSVNPNPNYEQTIKKLEQQNDSLLAINQGLQEQIAEQLEKQEGIKEELKKRNKDLEQLKYRKSEKIRAIGNYDNDELYRFFAEFKTDSLHHSE</sequence>
<dbReference type="EMBL" id="VBUK01000007">
    <property type="protein sequence ID" value="TLF44176.1"/>
    <property type="molecule type" value="Genomic_DNA"/>
</dbReference>
<organism evidence="3 4">
    <name type="scientific">Maribacter aurantiacus</name>
    <dbReference type="NCBI Taxonomy" id="1882343"/>
    <lineage>
        <taxon>Bacteria</taxon>
        <taxon>Pseudomonadati</taxon>
        <taxon>Bacteroidota</taxon>
        <taxon>Flavobacteriia</taxon>
        <taxon>Flavobacteriales</taxon>
        <taxon>Flavobacteriaceae</taxon>
        <taxon>Maribacter</taxon>
    </lineage>
</organism>
<evidence type="ECO:0000256" key="1">
    <source>
        <dbReference type="SAM" id="Coils"/>
    </source>
</evidence>
<reference evidence="3 4" key="1">
    <citation type="journal article" date="2017" name="Int. J. Syst. Evol. Microbiol.">
        <title>Maripseudobacter aurantiacus gen. nov., sp. nov., a novel member of the family Flavobacteriaceae isolated from a sedimentation basin.</title>
        <authorList>
            <person name="Chen C."/>
            <person name="Su Y."/>
            <person name="Tao T."/>
            <person name="Fu G."/>
            <person name="Zhang C."/>
            <person name="Sun C."/>
            <person name="Zhang X."/>
            <person name="Wu M."/>
        </authorList>
    </citation>
    <scope>NUCLEOTIDE SEQUENCE [LARGE SCALE GENOMIC DNA]</scope>
    <source>
        <strain evidence="4">CDA4</strain>
    </source>
</reference>
<keyword evidence="2" id="KW-0472">Membrane</keyword>
<accession>A0A5R8M3M8</accession>
<feature type="transmembrane region" description="Helical" evidence="2">
    <location>
        <begin position="7"/>
        <end position="25"/>
    </location>
</feature>
<evidence type="ECO:0000313" key="3">
    <source>
        <dbReference type="EMBL" id="TLF44176.1"/>
    </source>
</evidence>
<keyword evidence="4" id="KW-1185">Reference proteome</keyword>
<keyword evidence="1" id="KW-0175">Coiled coil</keyword>
<dbReference type="RefSeq" id="WP_138258705.1">
    <property type="nucleotide sequence ID" value="NZ_VBUK01000007.1"/>
</dbReference>
<proteinExistence type="predicted"/>
<keyword evidence="2" id="KW-0812">Transmembrane</keyword>
<comment type="caution">
    <text evidence="3">The sequence shown here is derived from an EMBL/GenBank/DDBJ whole genome shotgun (WGS) entry which is preliminary data.</text>
</comment>
<dbReference type="AlphaFoldDB" id="A0A5R8M3M8"/>
<evidence type="ECO:0000256" key="2">
    <source>
        <dbReference type="SAM" id="Phobius"/>
    </source>
</evidence>
<keyword evidence="2" id="KW-1133">Transmembrane helix</keyword>
<name>A0A5R8M3M8_9FLAO</name>
<protein>
    <submittedName>
        <fullName evidence="3">Uncharacterized protein</fullName>
    </submittedName>
</protein>
<dbReference type="OrthoDB" id="1438271at2"/>
<evidence type="ECO:0000313" key="4">
    <source>
        <dbReference type="Proteomes" id="UP000308382"/>
    </source>
</evidence>
<gene>
    <name evidence="3" type="ORF">FEK29_12125</name>
</gene>
<feature type="coiled-coil region" evidence="1">
    <location>
        <begin position="34"/>
        <end position="93"/>
    </location>
</feature>
<dbReference type="Proteomes" id="UP000308382">
    <property type="component" value="Unassembled WGS sequence"/>
</dbReference>